<dbReference type="Pfam" id="PF07715">
    <property type="entry name" value="Plug"/>
    <property type="match status" value="1"/>
</dbReference>
<dbReference type="Gene3D" id="2.60.40.1120">
    <property type="entry name" value="Carboxypeptidase-like, regulatory domain"/>
    <property type="match status" value="1"/>
</dbReference>
<proteinExistence type="inferred from homology"/>
<dbReference type="InterPro" id="IPR012910">
    <property type="entry name" value="Plug_dom"/>
</dbReference>
<keyword evidence="3 7" id="KW-1134">Transmembrane beta strand</keyword>
<keyword evidence="5 7" id="KW-0472">Membrane</keyword>
<dbReference type="SUPFAM" id="SSF49464">
    <property type="entry name" value="Carboxypeptidase regulatory domain-like"/>
    <property type="match status" value="1"/>
</dbReference>
<keyword evidence="2 7" id="KW-0813">Transport</keyword>
<dbReference type="PROSITE" id="PS52016">
    <property type="entry name" value="TONB_DEPENDENT_REC_3"/>
    <property type="match status" value="1"/>
</dbReference>
<evidence type="ECO:0000256" key="1">
    <source>
        <dbReference type="ARBA" id="ARBA00004571"/>
    </source>
</evidence>
<evidence type="ECO:0000313" key="10">
    <source>
        <dbReference type="Proteomes" id="UP001597361"/>
    </source>
</evidence>
<dbReference type="EMBL" id="JBHUHR010000039">
    <property type="protein sequence ID" value="MFD2035941.1"/>
    <property type="molecule type" value="Genomic_DNA"/>
</dbReference>
<evidence type="ECO:0000259" key="8">
    <source>
        <dbReference type="Pfam" id="PF07715"/>
    </source>
</evidence>
<evidence type="ECO:0000256" key="3">
    <source>
        <dbReference type="ARBA" id="ARBA00022452"/>
    </source>
</evidence>
<keyword evidence="10" id="KW-1185">Reference proteome</keyword>
<organism evidence="9 10">
    <name type="scientific">Belliella marina</name>
    <dbReference type="NCBI Taxonomy" id="1644146"/>
    <lineage>
        <taxon>Bacteria</taxon>
        <taxon>Pseudomonadati</taxon>
        <taxon>Bacteroidota</taxon>
        <taxon>Cytophagia</taxon>
        <taxon>Cytophagales</taxon>
        <taxon>Cyclobacteriaceae</taxon>
        <taxon>Belliella</taxon>
    </lineage>
</organism>
<protein>
    <submittedName>
        <fullName evidence="9">SusC/RagA family TonB-linked outer membrane protein</fullName>
    </submittedName>
</protein>
<evidence type="ECO:0000256" key="7">
    <source>
        <dbReference type="PROSITE-ProRule" id="PRU01360"/>
    </source>
</evidence>
<dbReference type="InterPro" id="IPR023997">
    <property type="entry name" value="TonB-dep_OMP_SusC/RagA_CS"/>
</dbReference>
<name>A0ABW4VQD2_9BACT</name>
<sequence length="1119" mass="125551">MKINFRKVIYMFSKYFIYGFAFQLLTFNFVLATAANGQYKPIDKVSIDIKNGSQSLGQFFNQVESLTPYNFSFDRKDIKLDTEITITKKTGTVESFLIEVAKQTSFSFRQVNNSIDVRKDRRNVSNVVSIMEEITVKGTVVDPSGEPLPGVTVVIDGTTSGTVTDIDGNYSIEVEEGQALVFSFVGFEKQRFVVGNSDTINVQMQEDQSTLDEVVVIGYGTIKERDLTSSISTVKTEDIVKTPNAQAMQSLQGRVAGVQIVSNGAPGASPTVRVRGVGSFEGGGAPLYVVDGMFFDNIDFLNPGDIETINILKDASAAAIYGVRAANGVVLIETKSGKYNQKAEIIYDGYVGIQNPQNVLKMANTQQYVGYVNETGSAADIAFVNNAIQRYGRSRIDPSLPDVNTDWYSEVMSPASIQNHSLTFNGGGENTRYSIGGSYFEQQGLLNDTRNEYKRLNFRVKLDSDLRDWLSVGGNINLSTARQFNGDNSAWFRSYFAVPILPVYDQLNTAAEPFGLSNAQQLGYRNNQNPYYSLLYTDRRNHVAKVMGNFFADFEIIPNKLKFRTAYNYSIDVVNARNVNFSYNDGVTENPSGMSRRNLAAYNQIVDNFFTYTDGFGKHDFTAVLGQSFRTEYNEVLFATGQGLNPEPNRNQEEFWYLSNSTNFDLDRIGDEGLRLNYLSFFGRVAYNYDDRYLLYATLRRDGNNKFQEKWGNFATFGAGWVLTSESFFNVRGIDFLKLRGSWGQLGNDAIDPAVGRPTFGQRNVALNNTLIVGRTLNPTFDLIDRWETTVETNVGINARFLNDRLTLDADYFIRDTRNLAVRIIPPVIRPTERRSVGQIRNQGIELTLGWSDQVTEDFSYYVSGNIATLKNSVLSLGGPEYLDEGPAEFRQRSIVGQPLSAFFGYEVDGVFQNQADIANSGYTEEFIAENNIQPGDLRFRDLNGDGIIDDLDRTVLGSFLPELTYGFNAGFRYKNWDFSALFQGQSGFSIMNRKRGEMIFTNDTNIDANLADNLWRGEGTSNMYPSAAGLRKGWNQNMSTYFVEDGSYFRIQNVRVSYSIIDKPLFGLQMPETRISFTAERPLTMFNYNGFNPEVADGIDREVYPIPAVYTVGLNVKF</sequence>
<evidence type="ECO:0000256" key="4">
    <source>
        <dbReference type="ARBA" id="ARBA00022692"/>
    </source>
</evidence>
<evidence type="ECO:0000256" key="5">
    <source>
        <dbReference type="ARBA" id="ARBA00023136"/>
    </source>
</evidence>
<dbReference type="Pfam" id="PF13715">
    <property type="entry name" value="CarbopepD_reg_2"/>
    <property type="match status" value="1"/>
</dbReference>
<dbReference type="RefSeq" id="WP_376886967.1">
    <property type="nucleotide sequence ID" value="NZ_JBHUHR010000039.1"/>
</dbReference>
<reference evidence="10" key="1">
    <citation type="journal article" date="2019" name="Int. J. Syst. Evol. Microbiol.">
        <title>The Global Catalogue of Microorganisms (GCM) 10K type strain sequencing project: providing services to taxonomists for standard genome sequencing and annotation.</title>
        <authorList>
            <consortium name="The Broad Institute Genomics Platform"/>
            <consortium name="The Broad Institute Genome Sequencing Center for Infectious Disease"/>
            <person name="Wu L."/>
            <person name="Ma J."/>
        </authorList>
    </citation>
    <scope>NUCLEOTIDE SEQUENCE [LARGE SCALE GENOMIC DNA]</scope>
    <source>
        <strain evidence="10">CGMCC 1.15180</strain>
    </source>
</reference>
<dbReference type="InterPro" id="IPR036942">
    <property type="entry name" value="Beta-barrel_TonB_sf"/>
</dbReference>
<dbReference type="InterPro" id="IPR008969">
    <property type="entry name" value="CarboxyPept-like_regulatory"/>
</dbReference>
<dbReference type="NCBIfam" id="TIGR04057">
    <property type="entry name" value="SusC_RagA_signa"/>
    <property type="match status" value="1"/>
</dbReference>
<keyword evidence="6 7" id="KW-0998">Cell outer membrane</keyword>
<dbReference type="NCBIfam" id="TIGR04056">
    <property type="entry name" value="OMP_RagA_SusC"/>
    <property type="match status" value="1"/>
</dbReference>
<evidence type="ECO:0000313" key="9">
    <source>
        <dbReference type="EMBL" id="MFD2035941.1"/>
    </source>
</evidence>
<accession>A0ABW4VQD2</accession>
<comment type="subcellular location">
    <subcellularLocation>
        <location evidence="1 7">Cell outer membrane</location>
        <topology evidence="1 7">Multi-pass membrane protein</topology>
    </subcellularLocation>
</comment>
<dbReference type="Gene3D" id="2.170.130.10">
    <property type="entry name" value="TonB-dependent receptor, plug domain"/>
    <property type="match status" value="1"/>
</dbReference>
<dbReference type="InterPro" id="IPR039426">
    <property type="entry name" value="TonB-dep_rcpt-like"/>
</dbReference>
<evidence type="ECO:0000256" key="6">
    <source>
        <dbReference type="ARBA" id="ARBA00023237"/>
    </source>
</evidence>
<dbReference type="Gene3D" id="2.40.170.20">
    <property type="entry name" value="TonB-dependent receptor, beta-barrel domain"/>
    <property type="match status" value="1"/>
</dbReference>
<dbReference type="SUPFAM" id="SSF56935">
    <property type="entry name" value="Porins"/>
    <property type="match status" value="1"/>
</dbReference>
<comment type="caution">
    <text evidence="9">The sequence shown here is derived from an EMBL/GenBank/DDBJ whole genome shotgun (WGS) entry which is preliminary data.</text>
</comment>
<comment type="similarity">
    <text evidence="7">Belongs to the TonB-dependent receptor family.</text>
</comment>
<keyword evidence="4 7" id="KW-0812">Transmembrane</keyword>
<feature type="domain" description="TonB-dependent receptor plug" evidence="8">
    <location>
        <begin position="224"/>
        <end position="329"/>
    </location>
</feature>
<dbReference type="InterPro" id="IPR023996">
    <property type="entry name" value="TonB-dep_OMP_SusC/RagA"/>
</dbReference>
<gene>
    <name evidence="9" type="ORF">ACFSKL_14145</name>
</gene>
<dbReference type="Proteomes" id="UP001597361">
    <property type="component" value="Unassembled WGS sequence"/>
</dbReference>
<dbReference type="InterPro" id="IPR037066">
    <property type="entry name" value="Plug_dom_sf"/>
</dbReference>
<evidence type="ECO:0000256" key="2">
    <source>
        <dbReference type="ARBA" id="ARBA00022448"/>
    </source>
</evidence>